<organism evidence="1 2">
    <name type="scientific">Onchocerca volvulus</name>
    <dbReference type="NCBI Taxonomy" id="6282"/>
    <lineage>
        <taxon>Eukaryota</taxon>
        <taxon>Metazoa</taxon>
        <taxon>Ecdysozoa</taxon>
        <taxon>Nematoda</taxon>
        <taxon>Chromadorea</taxon>
        <taxon>Rhabditida</taxon>
        <taxon>Spirurina</taxon>
        <taxon>Spiruromorpha</taxon>
        <taxon>Filarioidea</taxon>
        <taxon>Onchocercidae</taxon>
        <taxon>Onchocerca</taxon>
    </lineage>
</organism>
<dbReference type="AlphaFoldDB" id="A0A8R1Y7S6"/>
<sequence>MVDKKVSKIDRKSKISGNKRTKNEERLFLEFKKNTNSIPVSQSRILDLQSDRNMEYSSQDYGIVLLLILGY</sequence>
<dbReference type="EMBL" id="CMVM020000248">
    <property type="status" value="NOT_ANNOTATED_CDS"/>
    <property type="molecule type" value="Genomic_DNA"/>
</dbReference>
<reference evidence="1" key="2">
    <citation type="submission" date="2022-06" db="UniProtKB">
        <authorList>
            <consortium name="EnsemblMetazoa"/>
        </authorList>
    </citation>
    <scope>IDENTIFICATION</scope>
</reference>
<proteinExistence type="predicted"/>
<dbReference type="EnsemblMetazoa" id="OVOC8506.1">
    <property type="protein sequence ID" value="OVOC8506.1"/>
    <property type="gene ID" value="WBGene00245315"/>
</dbReference>
<keyword evidence="2" id="KW-1185">Reference proteome</keyword>
<reference evidence="2" key="1">
    <citation type="submission" date="2013-10" db="EMBL/GenBank/DDBJ databases">
        <title>Genome sequencing of Onchocerca volvulus.</title>
        <authorList>
            <person name="Cotton J."/>
            <person name="Tsai J."/>
            <person name="Stanley E."/>
            <person name="Tracey A."/>
            <person name="Holroyd N."/>
            <person name="Lustigman S."/>
            <person name="Berriman M."/>
        </authorList>
    </citation>
    <scope>NUCLEOTIDE SEQUENCE</scope>
</reference>
<dbReference type="Proteomes" id="UP000024404">
    <property type="component" value="Unassembled WGS sequence"/>
</dbReference>
<accession>A0A8R1Y7S6</accession>
<protein>
    <submittedName>
        <fullName evidence="1">Uncharacterized protein</fullName>
    </submittedName>
</protein>
<evidence type="ECO:0000313" key="2">
    <source>
        <dbReference type="Proteomes" id="UP000024404"/>
    </source>
</evidence>
<evidence type="ECO:0000313" key="1">
    <source>
        <dbReference type="EnsemblMetazoa" id="OVOC8506.1"/>
    </source>
</evidence>
<name>A0A8R1Y7S6_ONCVO</name>